<proteinExistence type="predicted"/>
<evidence type="ECO:0000313" key="2">
    <source>
        <dbReference type="Proteomes" id="UP000709295"/>
    </source>
</evidence>
<gene>
    <name evidence="1" type="ORF">JG688_00018259</name>
</gene>
<name>A0A8J5HZT7_9STRA</name>
<organism evidence="1 2">
    <name type="scientific">Phytophthora aleatoria</name>
    <dbReference type="NCBI Taxonomy" id="2496075"/>
    <lineage>
        <taxon>Eukaryota</taxon>
        <taxon>Sar</taxon>
        <taxon>Stramenopiles</taxon>
        <taxon>Oomycota</taxon>
        <taxon>Peronosporomycetes</taxon>
        <taxon>Peronosporales</taxon>
        <taxon>Peronosporaceae</taxon>
        <taxon>Phytophthora</taxon>
    </lineage>
</organism>
<sequence>MVPLLALMDALRSDGSVDSTAVPASIRATVEFVEDGSFIQRSCQAIAAIVSA</sequence>
<comment type="caution">
    <text evidence="1">The sequence shown here is derived from an EMBL/GenBank/DDBJ whole genome shotgun (WGS) entry which is preliminary data.</text>
</comment>
<dbReference type="AlphaFoldDB" id="A0A8J5HZT7"/>
<dbReference type="Proteomes" id="UP000709295">
    <property type="component" value="Unassembled WGS sequence"/>
</dbReference>
<reference evidence="1" key="1">
    <citation type="submission" date="2021-01" db="EMBL/GenBank/DDBJ databases">
        <title>Phytophthora aleatoria, a newly-described species from Pinus radiata is distinct from Phytophthora cactorum isolates based on comparative genomics.</title>
        <authorList>
            <person name="Mcdougal R."/>
            <person name="Panda P."/>
            <person name="Williams N."/>
            <person name="Studholme D.J."/>
        </authorList>
    </citation>
    <scope>NUCLEOTIDE SEQUENCE</scope>
    <source>
        <strain evidence="1">NZFS 4037</strain>
    </source>
</reference>
<protein>
    <submittedName>
        <fullName evidence="1">Uncharacterized protein</fullName>
    </submittedName>
</protein>
<evidence type="ECO:0000313" key="1">
    <source>
        <dbReference type="EMBL" id="KAG6942199.1"/>
    </source>
</evidence>
<accession>A0A8J5HZT7</accession>
<keyword evidence="2" id="KW-1185">Reference proteome</keyword>
<dbReference type="EMBL" id="JAENGY010003215">
    <property type="protein sequence ID" value="KAG6942199.1"/>
    <property type="molecule type" value="Genomic_DNA"/>
</dbReference>